<dbReference type="EMBL" id="CAEZWU010000047">
    <property type="protein sequence ID" value="CAB4663951.1"/>
    <property type="molecule type" value="Genomic_DNA"/>
</dbReference>
<gene>
    <name evidence="3" type="ORF">UFOPK2292_00445</name>
</gene>
<sequence>MGAKNRTALVTGASQGIGQACAKRLSQDGCRVIGVDIYKPTTMGPEFADFLTADVSNSSDCNKAVQDAGQLDILVNSAGIVGPNVPFWDVTDDAWLQTININLTGTFNMMRAVVGQMRERKWGRIVNIASIAGKEGNPNLAAYSASKAAVIGLTKSAGKELATEGILVNSIAPAVISTPINQKTDPKVLEYMIAKIPMSRVGQPEEVAALVSWLSSEECSFSTGACYDISGGRATY</sequence>
<dbReference type="GO" id="GO:0016491">
    <property type="term" value="F:oxidoreductase activity"/>
    <property type="evidence" value="ECO:0007669"/>
    <property type="project" value="UniProtKB-KW"/>
</dbReference>
<dbReference type="PANTHER" id="PTHR42879:SF2">
    <property type="entry name" value="3-OXOACYL-[ACYL-CARRIER-PROTEIN] REDUCTASE FABG"/>
    <property type="match status" value="1"/>
</dbReference>
<evidence type="ECO:0000256" key="2">
    <source>
        <dbReference type="ARBA" id="ARBA00023002"/>
    </source>
</evidence>
<dbReference type="FunFam" id="3.40.50.720:FF:000173">
    <property type="entry name" value="3-oxoacyl-[acyl-carrier protein] reductase"/>
    <property type="match status" value="1"/>
</dbReference>
<proteinExistence type="inferred from homology"/>
<dbReference type="InterPro" id="IPR050259">
    <property type="entry name" value="SDR"/>
</dbReference>
<dbReference type="CDD" id="cd05233">
    <property type="entry name" value="SDR_c"/>
    <property type="match status" value="1"/>
</dbReference>
<dbReference type="PANTHER" id="PTHR42879">
    <property type="entry name" value="3-OXOACYL-(ACYL-CARRIER-PROTEIN) REDUCTASE"/>
    <property type="match status" value="1"/>
</dbReference>
<evidence type="ECO:0000256" key="1">
    <source>
        <dbReference type="ARBA" id="ARBA00006484"/>
    </source>
</evidence>
<dbReference type="Pfam" id="PF13561">
    <property type="entry name" value="adh_short_C2"/>
    <property type="match status" value="1"/>
</dbReference>
<keyword evidence="2" id="KW-0560">Oxidoreductase</keyword>
<evidence type="ECO:0000313" key="3">
    <source>
        <dbReference type="EMBL" id="CAB4663951.1"/>
    </source>
</evidence>
<dbReference type="InterPro" id="IPR036291">
    <property type="entry name" value="NAD(P)-bd_dom_sf"/>
</dbReference>
<dbReference type="PRINTS" id="PR00080">
    <property type="entry name" value="SDRFAMILY"/>
</dbReference>
<dbReference type="PROSITE" id="PS00061">
    <property type="entry name" value="ADH_SHORT"/>
    <property type="match status" value="1"/>
</dbReference>
<dbReference type="AlphaFoldDB" id="A0A6J6LQB7"/>
<dbReference type="SUPFAM" id="SSF51735">
    <property type="entry name" value="NAD(P)-binding Rossmann-fold domains"/>
    <property type="match status" value="1"/>
</dbReference>
<dbReference type="GO" id="GO:0032787">
    <property type="term" value="P:monocarboxylic acid metabolic process"/>
    <property type="evidence" value="ECO:0007669"/>
    <property type="project" value="UniProtKB-ARBA"/>
</dbReference>
<dbReference type="PRINTS" id="PR00081">
    <property type="entry name" value="GDHRDH"/>
</dbReference>
<dbReference type="InterPro" id="IPR002347">
    <property type="entry name" value="SDR_fam"/>
</dbReference>
<dbReference type="PROSITE" id="PS51257">
    <property type="entry name" value="PROKAR_LIPOPROTEIN"/>
    <property type="match status" value="1"/>
</dbReference>
<accession>A0A6J6LQB7</accession>
<dbReference type="InterPro" id="IPR020904">
    <property type="entry name" value="Sc_DH/Rdtase_CS"/>
</dbReference>
<name>A0A6J6LQB7_9ZZZZ</name>
<dbReference type="Gene3D" id="3.40.50.720">
    <property type="entry name" value="NAD(P)-binding Rossmann-like Domain"/>
    <property type="match status" value="1"/>
</dbReference>
<organism evidence="3">
    <name type="scientific">freshwater metagenome</name>
    <dbReference type="NCBI Taxonomy" id="449393"/>
    <lineage>
        <taxon>unclassified sequences</taxon>
        <taxon>metagenomes</taxon>
        <taxon>ecological metagenomes</taxon>
    </lineage>
</organism>
<reference evidence="3" key="1">
    <citation type="submission" date="2020-05" db="EMBL/GenBank/DDBJ databases">
        <authorList>
            <person name="Chiriac C."/>
            <person name="Salcher M."/>
            <person name="Ghai R."/>
            <person name="Kavagutti S V."/>
        </authorList>
    </citation>
    <scope>NUCLEOTIDE SEQUENCE</scope>
</reference>
<comment type="similarity">
    <text evidence="1">Belongs to the short-chain dehydrogenases/reductases (SDR) family.</text>
</comment>
<protein>
    <submittedName>
        <fullName evidence="3">Unannotated protein</fullName>
    </submittedName>
</protein>